<gene>
    <name evidence="4" type="ORF">A3843_14620</name>
</gene>
<dbReference type="RefSeq" id="WP_028482769.1">
    <property type="nucleotide sequence ID" value="NZ_LVVZ01000022.1"/>
</dbReference>
<reference evidence="4 5" key="1">
    <citation type="submission" date="2016-03" db="EMBL/GenBank/DDBJ databases">
        <title>Genome sequence of Nesiotobacter sp. nov., a moderately halophilic alphaproteobacterium isolated from the Yellow Sea, China.</title>
        <authorList>
            <person name="Zhang G."/>
            <person name="Zhang R."/>
        </authorList>
    </citation>
    <scope>NUCLEOTIDE SEQUENCE [LARGE SCALE GENOMIC DNA]</scope>
    <source>
        <strain evidence="4 5">WB1-6</strain>
    </source>
</reference>
<feature type="binding site" evidence="3">
    <location>
        <position position="133"/>
    </location>
    <ligand>
        <name>a divalent metal cation</name>
        <dbReference type="ChEBI" id="CHEBI:60240"/>
    </ligand>
</feature>
<comment type="caution">
    <text evidence="4">The sequence shown here is derived from an EMBL/GenBank/DDBJ whole genome shotgun (WGS) entry which is preliminary data.</text>
</comment>
<evidence type="ECO:0000256" key="2">
    <source>
        <dbReference type="ARBA" id="ARBA00022723"/>
    </source>
</evidence>
<proteinExistence type="inferred from homology"/>
<dbReference type="Proteomes" id="UP000185783">
    <property type="component" value="Unassembled WGS sequence"/>
</dbReference>
<accession>A0A1U7JE11</accession>
<dbReference type="OrthoDB" id="9807509at2"/>
<dbReference type="Pfam" id="PF05163">
    <property type="entry name" value="DinB"/>
    <property type="match status" value="1"/>
</dbReference>
<feature type="binding site" evidence="3">
    <location>
        <position position="137"/>
    </location>
    <ligand>
        <name>a divalent metal cation</name>
        <dbReference type="ChEBI" id="CHEBI:60240"/>
    </ligand>
</feature>
<dbReference type="PANTHER" id="PTHR37302">
    <property type="entry name" value="SLR1116 PROTEIN"/>
    <property type="match status" value="1"/>
</dbReference>
<feature type="binding site" evidence="3">
    <location>
        <position position="48"/>
    </location>
    <ligand>
        <name>a divalent metal cation</name>
        <dbReference type="ChEBI" id="CHEBI:60240"/>
    </ligand>
</feature>
<dbReference type="AlphaFoldDB" id="A0A1U7JE11"/>
<protein>
    <submittedName>
        <fullName evidence="4">Damage-inducible protein DinB</fullName>
    </submittedName>
</protein>
<dbReference type="GO" id="GO:0046872">
    <property type="term" value="F:metal ion binding"/>
    <property type="evidence" value="ECO:0007669"/>
    <property type="project" value="UniProtKB-KW"/>
</dbReference>
<dbReference type="PANTHER" id="PTHR37302:SF1">
    <property type="entry name" value="PROTEIN DINB"/>
    <property type="match status" value="1"/>
</dbReference>
<keyword evidence="5" id="KW-1185">Reference proteome</keyword>
<evidence type="ECO:0000256" key="1">
    <source>
        <dbReference type="ARBA" id="ARBA00008635"/>
    </source>
</evidence>
<evidence type="ECO:0000256" key="3">
    <source>
        <dbReference type="PIRSR" id="PIRSR607837-1"/>
    </source>
</evidence>
<sequence>MKAAFVMFAAYNQWANNILLNECAQLAEDDYHRDLGVYFQSIHGTLDHQLVADRLWLYRFTGEGEAYDSLDDTLTGSFAELSEKRKLQDKRIISVINQMHERDLLRTLIYRTVRKPLVMQQPLGAALFHFFNHQTHHRGQVHGMLTQLGRTPEALDMIYFQRESGIGMAKEEDMLKP</sequence>
<evidence type="ECO:0000313" key="4">
    <source>
        <dbReference type="EMBL" id="OKL42979.1"/>
    </source>
</evidence>
<name>A0A1U7JE11_9HYPH</name>
<dbReference type="EMBL" id="LVVZ01000022">
    <property type="protein sequence ID" value="OKL42979.1"/>
    <property type="molecule type" value="Genomic_DNA"/>
</dbReference>
<dbReference type="Gene3D" id="1.20.120.450">
    <property type="entry name" value="dinb family like domain"/>
    <property type="match status" value="1"/>
</dbReference>
<dbReference type="InterPro" id="IPR007837">
    <property type="entry name" value="DinB"/>
</dbReference>
<dbReference type="SUPFAM" id="SSF109854">
    <property type="entry name" value="DinB/YfiT-like putative metalloenzymes"/>
    <property type="match status" value="1"/>
</dbReference>
<evidence type="ECO:0000313" key="5">
    <source>
        <dbReference type="Proteomes" id="UP000185783"/>
    </source>
</evidence>
<comment type="similarity">
    <text evidence="1">Belongs to the DinB family.</text>
</comment>
<keyword evidence="2 3" id="KW-0479">Metal-binding</keyword>
<dbReference type="InterPro" id="IPR034660">
    <property type="entry name" value="DinB/YfiT-like"/>
</dbReference>
<organism evidence="4 5">
    <name type="scientific">Pseudovibrio exalbescens</name>
    <dbReference type="NCBI Taxonomy" id="197461"/>
    <lineage>
        <taxon>Bacteria</taxon>
        <taxon>Pseudomonadati</taxon>
        <taxon>Pseudomonadota</taxon>
        <taxon>Alphaproteobacteria</taxon>
        <taxon>Hyphomicrobiales</taxon>
        <taxon>Stappiaceae</taxon>
        <taxon>Pseudovibrio</taxon>
    </lineage>
</organism>